<sequence length="162" mass="17539">MPAILQHEFELAPRGVLHLKDGDEDPEPAKGFEDSEDHREVLGFPAGFVLAEVRNVDQPGVTAGRNLEIVLHSIGSADGDEDPEPAEGFEDSEDHREEGHLQLFDLATWKVTGVAKWSSGSGFERMHNGHVVMSNSGIIQLNAGGKQAVPTFDLDGTCREGI</sequence>
<evidence type="ECO:0000256" key="1">
    <source>
        <dbReference type="SAM" id="MobiDB-lite"/>
    </source>
</evidence>
<feature type="compositionally biased region" description="Acidic residues" evidence="1">
    <location>
        <begin position="78"/>
        <end position="92"/>
    </location>
</feature>
<dbReference type="Proteomes" id="UP000186817">
    <property type="component" value="Unassembled WGS sequence"/>
</dbReference>
<dbReference type="AlphaFoldDB" id="A0A1Q9E5H5"/>
<accession>A0A1Q9E5H5</accession>
<organism evidence="2 3">
    <name type="scientific">Symbiodinium microadriaticum</name>
    <name type="common">Dinoflagellate</name>
    <name type="synonym">Zooxanthella microadriatica</name>
    <dbReference type="NCBI Taxonomy" id="2951"/>
    <lineage>
        <taxon>Eukaryota</taxon>
        <taxon>Sar</taxon>
        <taxon>Alveolata</taxon>
        <taxon>Dinophyceae</taxon>
        <taxon>Suessiales</taxon>
        <taxon>Symbiodiniaceae</taxon>
        <taxon>Symbiodinium</taxon>
    </lineage>
</organism>
<evidence type="ECO:0000313" key="3">
    <source>
        <dbReference type="Proteomes" id="UP000186817"/>
    </source>
</evidence>
<evidence type="ECO:0000313" key="2">
    <source>
        <dbReference type="EMBL" id="OLQ02665.1"/>
    </source>
</evidence>
<comment type="caution">
    <text evidence="2">The sequence shown here is derived from an EMBL/GenBank/DDBJ whole genome shotgun (WGS) entry which is preliminary data.</text>
</comment>
<dbReference type="EMBL" id="LSRX01000258">
    <property type="protein sequence ID" value="OLQ02665.1"/>
    <property type="molecule type" value="Genomic_DNA"/>
</dbReference>
<reference evidence="2 3" key="1">
    <citation type="submission" date="2016-02" db="EMBL/GenBank/DDBJ databases">
        <title>Genome analysis of coral dinoflagellate symbionts highlights evolutionary adaptations to a symbiotic lifestyle.</title>
        <authorList>
            <person name="Aranda M."/>
            <person name="Li Y."/>
            <person name="Liew Y.J."/>
            <person name="Baumgarten S."/>
            <person name="Simakov O."/>
            <person name="Wilson M."/>
            <person name="Piel J."/>
            <person name="Ashoor H."/>
            <person name="Bougouffa S."/>
            <person name="Bajic V.B."/>
            <person name="Ryu T."/>
            <person name="Ravasi T."/>
            <person name="Bayer T."/>
            <person name="Micklem G."/>
            <person name="Kim H."/>
            <person name="Bhak J."/>
            <person name="Lajeunesse T.C."/>
            <person name="Voolstra C.R."/>
        </authorList>
    </citation>
    <scope>NUCLEOTIDE SEQUENCE [LARGE SCALE GENOMIC DNA]</scope>
    <source>
        <strain evidence="2 3">CCMP2467</strain>
    </source>
</reference>
<name>A0A1Q9E5H5_SYMMI</name>
<proteinExistence type="predicted"/>
<gene>
    <name evidence="2" type="ORF">AK812_SmicGene14440</name>
</gene>
<keyword evidence="3" id="KW-1185">Reference proteome</keyword>
<feature type="region of interest" description="Disordered" evidence="1">
    <location>
        <begin position="75"/>
        <end position="97"/>
    </location>
</feature>
<protein>
    <submittedName>
        <fullName evidence="2">Uncharacterized protein</fullName>
    </submittedName>
</protein>